<protein>
    <submittedName>
        <fullName evidence="1">Unannotated protein</fullName>
    </submittedName>
</protein>
<dbReference type="AlphaFoldDB" id="A0A6J6XJ65"/>
<evidence type="ECO:0000313" key="1">
    <source>
        <dbReference type="EMBL" id="CAB4797291.1"/>
    </source>
</evidence>
<name>A0A6J6XJ65_9ZZZZ</name>
<dbReference type="EMBL" id="CAFAAR010000011">
    <property type="protein sequence ID" value="CAB4797291.1"/>
    <property type="molecule type" value="Genomic_DNA"/>
</dbReference>
<sequence>MTSLSSESEWTLPVGFEGEFIQANSEAGHAEGESATGNPIAPARIAPTLYVGYATSGKITLLISRSVGSQATNSFDPIKGKTSKSPLAPRFAIAQFFIASLS</sequence>
<accession>A0A6J6XJ65</accession>
<reference evidence="1" key="1">
    <citation type="submission" date="2020-05" db="EMBL/GenBank/DDBJ databases">
        <authorList>
            <person name="Chiriac C."/>
            <person name="Salcher M."/>
            <person name="Ghai R."/>
            <person name="Kavagutti S V."/>
        </authorList>
    </citation>
    <scope>NUCLEOTIDE SEQUENCE</scope>
</reference>
<gene>
    <name evidence="1" type="ORF">UFOPK3056_00266</name>
</gene>
<proteinExistence type="predicted"/>
<organism evidence="1">
    <name type="scientific">freshwater metagenome</name>
    <dbReference type="NCBI Taxonomy" id="449393"/>
    <lineage>
        <taxon>unclassified sequences</taxon>
        <taxon>metagenomes</taxon>
        <taxon>ecological metagenomes</taxon>
    </lineage>
</organism>